<dbReference type="EMBL" id="MT142585">
    <property type="protein sequence ID" value="QJA85626.1"/>
    <property type="molecule type" value="Genomic_DNA"/>
</dbReference>
<reference evidence="1" key="1">
    <citation type="submission" date="2020-03" db="EMBL/GenBank/DDBJ databases">
        <title>The deep terrestrial virosphere.</title>
        <authorList>
            <person name="Holmfeldt K."/>
            <person name="Nilsson E."/>
            <person name="Simone D."/>
            <person name="Lopez-Fernandez M."/>
            <person name="Wu X."/>
            <person name="de Brujin I."/>
            <person name="Lundin D."/>
            <person name="Andersson A."/>
            <person name="Bertilsson S."/>
            <person name="Dopson M."/>
        </authorList>
    </citation>
    <scope>NUCLEOTIDE SEQUENCE</scope>
    <source>
        <strain evidence="1">MM415B02197</strain>
    </source>
</reference>
<name>A0A6M3KUB1_9ZZZZ</name>
<organism evidence="1">
    <name type="scientific">viral metagenome</name>
    <dbReference type="NCBI Taxonomy" id="1070528"/>
    <lineage>
        <taxon>unclassified sequences</taxon>
        <taxon>metagenomes</taxon>
        <taxon>organismal metagenomes</taxon>
    </lineage>
</organism>
<protein>
    <submittedName>
        <fullName evidence="1">Uncharacterized protein</fullName>
    </submittedName>
</protein>
<sequence length="133" mass="14463">MSTFTYLIANNVGKLRLAISDIDLTTTTGVRSTWTALFTDEELGVFLSDASNNIYDAASRALYTVAASRSLLAKSRTLGDFSENLSTLADSIRAQAKVYAEKAESDPCGLAAEVAQTDFTYRDILNNYDLRTG</sequence>
<gene>
    <name evidence="1" type="ORF">MM415B02197_0012</name>
</gene>
<dbReference type="AlphaFoldDB" id="A0A6M3KUB1"/>
<evidence type="ECO:0000313" key="1">
    <source>
        <dbReference type="EMBL" id="QJA85626.1"/>
    </source>
</evidence>
<proteinExistence type="predicted"/>
<accession>A0A6M3KUB1</accession>